<dbReference type="PANTHER" id="PTHR22663">
    <property type="entry name" value="RING FINGER PROTEIN NARYA-RELATED"/>
    <property type="match status" value="1"/>
</dbReference>
<evidence type="ECO:0000256" key="5">
    <source>
        <dbReference type="SAM" id="Coils"/>
    </source>
</evidence>
<dbReference type="PROSITE" id="PS50089">
    <property type="entry name" value="ZF_RING_2"/>
    <property type="match status" value="1"/>
</dbReference>
<dbReference type="GO" id="GO:0007131">
    <property type="term" value="P:reciprocal meiotic recombination"/>
    <property type="evidence" value="ECO:0007669"/>
    <property type="project" value="InterPro"/>
</dbReference>
<name>A0AAD8ELA9_DIPPU</name>
<dbReference type="GO" id="GO:0000795">
    <property type="term" value="C:synaptonemal complex"/>
    <property type="evidence" value="ECO:0007669"/>
    <property type="project" value="InterPro"/>
</dbReference>
<dbReference type="PANTHER" id="PTHR22663:SF17">
    <property type="entry name" value="RING FINGER PROTEIN NARYA-RELATED"/>
    <property type="match status" value="1"/>
</dbReference>
<evidence type="ECO:0000256" key="4">
    <source>
        <dbReference type="PROSITE-ProRule" id="PRU00175"/>
    </source>
</evidence>
<keyword evidence="5" id="KW-0175">Coiled coil</keyword>
<feature type="region of interest" description="Disordered" evidence="6">
    <location>
        <begin position="242"/>
        <end position="261"/>
    </location>
</feature>
<evidence type="ECO:0000256" key="3">
    <source>
        <dbReference type="ARBA" id="ARBA00023254"/>
    </source>
</evidence>
<dbReference type="InterPro" id="IPR042123">
    <property type="entry name" value="Zip3/RNF212-like"/>
</dbReference>
<protein>
    <recommendedName>
        <fullName evidence="7">RING-type domain-containing protein</fullName>
    </recommendedName>
</protein>
<keyword evidence="3" id="KW-0469">Meiosis</keyword>
<sequence>MDWVHCNSCHAIATQCNNKTFNLTSCGHIYCNSCTKSGNIKKCLVCGNNYTMIQLNSEIKSEIKDYFKTPEDILKRAIEIIMFQSGHQKQMYSYFKNVGVKYMSAKQEIMKLNGIIKKQEKEIKELRHQNNLMKQKLQKTIMQSNYNNLNVKSQSKIQSVSHSARQTPTPTIISSQTKISPLPFSNLPQSQAGHWLTPKHLTLHKPTPPSSGSSGGNNSTVSISPMSTPNFLNAYRSMSQYSSLSNTPASKPGTPESPISISEKSKYENIHSPLCRNNISGIPLQSTNKMLHKLNLNIHQPRGK</sequence>
<feature type="compositionally biased region" description="Low complexity" evidence="6">
    <location>
        <begin position="210"/>
        <end position="220"/>
    </location>
</feature>
<reference evidence="8" key="2">
    <citation type="submission" date="2023-05" db="EMBL/GenBank/DDBJ databases">
        <authorList>
            <person name="Fouks B."/>
        </authorList>
    </citation>
    <scope>NUCLEOTIDE SEQUENCE</scope>
    <source>
        <strain evidence="8">Stay&amp;Tobe</strain>
        <tissue evidence="8">Testes</tissue>
    </source>
</reference>
<evidence type="ECO:0000313" key="8">
    <source>
        <dbReference type="EMBL" id="KAJ9594059.1"/>
    </source>
</evidence>
<keyword evidence="1 4" id="KW-0479">Metal-binding</keyword>
<evidence type="ECO:0000256" key="1">
    <source>
        <dbReference type="ARBA" id="ARBA00022771"/>
    </source>
</evidence>
<feature type="domain" description="RING-type" evidence="7">
    <location>
        <begin position="6"/>
        <end position="46"/>
    </location>
</feature>
<evidence type="ECO:0000259" key="7">
    <source>
        <dbReference type="PROSITE" id="PS50089"/>
    </source>
</evidence>
<keyword evidence="1 4" id="KW-0863">Zinc-finger</keyword>
<dbReference type="Proteomes" id="UP001233999">
    <property type="component" value="Unassembled WGS sequence"/>
</dbReference>
<feature type="coiled-coil region" evidence="5">
    <location>
        <begin position="102"/>
        <end position="143"/>
    </location>
</feature>
<evidence type="ECO:0000256" key="2">
    <source>
        <dbReference type="ARBA" id="ARBA00022833"/>
    </source>
</evidence>
<feature type="region of interest" description="Disordered" evidence="6">
    <location>
        <begin position="157"/>
        <end position="225"/>
    </location>
</feature>
<dbReference type="AlphaFoldDB" id="A0AAD8ELA9"/>
<evidence type="ECO:0000313" key="9">
    <source>
        <dbReference type="Proteomes" id="UP001233999"/>
    </source>
</evidence>
<reference evidence="8" key="1">
    <citation type="journal article" date="2023" name="IScience">
        <title>Live-bearing cockroach genome reveals convergent evolutionary mechanisms linked to viviparity in insects and beyond.</title>
        <authorList>
            <person name="Fouks B."/>
            <person name="Harrison M.C."/>
            <person name="Mikhailova A.A."/>
            <person name="Marchal E."/>
            <person name="English S."/>
            <person name="Carruthers M."/>
            <person name="Jennings E.C."/>
            <person name="Chiamaka E.L."/>
            <person name="Frigard R.A."/>
            <person name="Pippel M."/>
            <person name="Attardo G.M."/>
            <person name="Benoit J.B."/>
            <person name="Bornberg-Bauer E."/>
            <person name="Tobe S.S."/>
        </authorList>
    </citation>
    <scope>NUCLEOTIDE SEQUENCE</scope>
    <source>
        <strain evidence="8">Stay&amp;Tobe</strain>
    </source>
</reference>
<dbReference type="GO" id="GO:0008270">
    <property type="term" value="F:zinc ion binding"/>
    <property type="evidence" value="ECO:0007669"/>
    <property type="project" value="UniProtKB-KW"/>
</dbReference>
<dbReference type="GO" id="GO:0016925">
    <property type="term" value="P:protein sumoylation"/>
    <property type="evidence" value="ECO:0007669"/>
    <property type="project" value="TreeGrafter"/>
</dbReference>
<dbReference type="GO" id="GO:0007129">
    <property type="term" value="P:homologous chromosome pairing at meiosis"/>
    <property type="evidence" value="ECO:0007669"/>
    <property type="project" value="TreeGrafter"/>
</dbReference>
<gene>
    <name evidence="8" type="ORF">L9F63_014536</name>
</gene>
<accession>A0AAD8ELA9</accession>
<organism evidence="8 9">
    <name type="scientific">Diploptera punctata</name>
    <name type="common">Pacific beetle cockroach</name>
    <dbReference type="NCBI Taxonomy" id="6984"/>
    <lineage>
        <taxon>Eukaryota</taxon>
        <taxon>Metazoa</taxon>
        <taxon>Ecdysozoa</taxon>
        <taxon>Arthropoda</taxon>
        <taxon>Hexapoda</taxon>
        <taxon>Insecta</taxon>
        <taxon>Pterygota</taxon>
        <taxon>Neoptera</taxon>
        <taxon>Polyneoptera</taxon>
        <taxon>Dictyoptera</taxon>
        <taxon>Blattodea</taxon>
        <taxon>Blaberoidea</taxon>
        <taxon>Blaberidae</taxon>
        <taxon>Diplopterinae</taxon>
        <taxon>Diploptera</taxon>
    </lineage>
</organism>
<evidence type="ECO:0000256" key="6">
    <source>
        <dbReference type="SAM" id="MobiDB-lite"/>
    </source>
</evidence>
<keyword evidence="9" id="KW-1185">Reference proteome</keyword>
<feature type="compositionally biased region" description="Polar residues" evidence="6">
    <location>
        <begin position="157"/>
        <end position="179"/>
    </location>
</feature>
<dbReference type="InterPro" id="IPR001841">
    <property type="entry name" value="Znf_RING"/>
</dbReference>
<comment type="caution">
    <text evidence="8">The sequence shown here is derived from an EMBL/GenBank/DDBJ whole genome shotgun (WGS) entry which is preliminary data.</text>
</comment>
<dbReference type="EMBL" id="JASPKZ010003077">
    <property type="protein sequence ID" value="KAJ9594059.1"/>
    <property type="molecule type" value="Genomic_DNA"/>
</dbReference>
<keyword evidence="2" id="KW-0862">Zinc</keyword>
<dbReference type="GO" id="GO:0019789">
    <property type="term" value="F:SUMO transferase activity"/>
    <property type="evidence" value="ECO:0007669"/>
    <property type="project" value="InterPro"/>
</dbReference>
<proteinExistence type="predicted"/>